<reference evidence="2 3" key="1">
    <citation type="submission" date="2017-06" db="EMBL/GenBank/DDBJ databases">
        <title>Cmopartive genomic analysis of Ambrosia Fusariam Clade fungi.</title>
        <authorList>
            <person name="Stajich J.E."/>
            <person name="Carrillo J."/>
            <person name="Kijimoto T."/>
            <person name="Eskalen A."/>
            <person name="O'Donnell K."/>
            <person name="Kasson M."/>
        </authorList>
    </citation>
    <scope>NUCLEOTIDE SEQUENCE [LARGE SCALE GENOMIC DNA]</scope>
    <source>
        <strain evidence="2 3">NRRL 20438</strain>
    </source>
</reference>
<comment type="caution">
    <text evidence="2">The sequence shown here is derived from an EMBL/GenBank/DDBJ whole genome shotgun (WGS) entry which is preliminary data.</text>
</comment>
<accession>A0A428TVM3</accession>
<evidence type="ECO:0000256" key="1">
    <source>
        <dbReference type="SAM" id="MobiDB-lite"/>
    </source>
</evidence>
<evidence type="ECO:0000313" key="3">
    <source>
        <dbReference type="Proteomes" id="UP000288429"/>
    </source>
</evidence>
<organism evidence="2 3">
    <name type="scientific">Fusarium ambrosium</name>
    <dbReference type="NCBI Taxonomy" id="131363"/>
    <lineage>
        <taxon>Eukaryota</taxon>
        <taxon>Fungi</taxon>
        <taxon>Dikarya</taxon>
        <taxon>Ascomycota</taxon>
        <taxon>Pezizomycotina</taxon>
        <taxon>Sordariomycetes</taxon>
        <taxon>Hypocreomycetidae</taxon>
        <taxon>Hypocreales</taxon>
        <taxon>Nectriaceae</taxon>
        <taxon>Fusarium</taxon>
        <taxon>Fusarium solani species complex</taxon>
    </lineage>
</organism>
<dbReference type="AlphaFoldDB" id="A0A428TVM3"/>
<feature type="region of interest" description="Disordered" evidence="1">
    <location>
        <begin position="73"/>
        <end position="97"/>
    </location>
</feature>
<dbReference type="EMBL" id="NIZV01000130">
    <property type="protein sequence ID" value="RSM06118.1"/>
    <property type="molecule type" value="Genomic_DNA"/>
</dbReference>
<name>A0A428TVM3_9HYPO</name>
<evidence type="ECO:0000313" key="2">
    <source>
        <dbReference type="EMBL" id="RSM06118.1"/>
    </source>
</evidence>
<sequence>MATLYAAKEGVVSNGALQLARNGCPLLGITPQYSLPDREVYISTAAHILKNAKSLHLLSDVLPGKAPDLPSWVPDWSSHNFDDESTVDTSTTRDEGQ</sequence>
<proteinExistence type="predicted"/>
<keyword evidence="3" id="KW-1185">Reference proteome</keyword>
<protein>
    <submittedName>
        <fullName evidence="2">Uncharacterized protein</fullName>
    </submittedName>
</protein>
<dbReference type="Proteomes" id="UP000288429">
    <property type="component" value="Unassembled WGS sequence"/>
</dbReference>
<gene>
    <name evidence="2" type="ORF">CDV31_009294</name>
</gene>